<dbReference type="RefSeq" id="WP_085053939.1">
    <property type="nucleotide sequence ID" value="NZ_LNQR01000150.1"/>
</dbReference>
<name>A0ABR5SAT6_9BACT</name>
<keyword evidence="3" id="KW-1185">Reference proteome</keyword>
<evidence type="ECO:0000256" key="1">
    <source>
        <dbReference type="SAM" id="MobiDB-lite"/>
    </source>
</evidence>
<evidence type="ECO:0000313" key="2">
    <source>
        <dbReference type="EMBL" id="KWT73777.1"/>
    </source>
</evidence>
<evidence type="ECO:0000313" key="3">
    <source>
        <dbReference type="Proteomes" id="UP000060487"/>
    </source>
</evidence>
<dbReference type="EMBL" id="LNQR01000150">
    <property type="protein sequence ID" value="KWT73777.1"/>
    <property type="molecule type" value="Genomic_DNA"/>
</dbReference>
<feature type="region of interest" description="Disordered" evidence="1">
    <location>
        <begin position="1"/>
        <end position="23"/>
    </location>
</feature>
<comment type="caution">
    <text evidence="2">The sequence shown here is derived from an EMBL/GenBank/DDBJ whole genome shotgun (WGS) entry which is preliminary data.</text>
</comment>
<reference evidence="2 3" key="1">
    <citation type="submission" date="2015-11" db="EMBL/GenBank/DDBJ databases">
        <authorList>
            <person name="Lin W."/>
        </authorList>
    </citation>
    <scope>NUCLEOTIDE SEQUENCE [LARGE SCALE GENOMIC DNA]</scope>
    <source>
        <strain evidence="2 3">HCH-1</strain>
    </source>
</reference>
<gene>
    <name evidence="2" type="ORF">ASN18_3359</name>
</gene>
<dbReference type="Proteomes" id="UP000060487">
    <property type="component" value="Unassembled WGS sequence"/>
</dbReference>
<accession>A0ABR5SAT6</accession>
<evidence type="ECO:0008006" key="4">
    <source>
        <dbReference type="Google" id="ProtNLM"/>
    </source>
</evidence>
<organism evidence="2 3">
    <name type="scientific">Candidatus Magnetominusculus xianensis</name>
    <dbReference type="NCBI Taxonomy" id="1748249"/>
    <lineage>
        <taxon>Bacteria</taxon>
        <taxon>Pseudomonadati</taxon>
        <taxon>Nitrospirota</taxon>
        <taxon>Nitrospiria</taxon>
        <taxon>Nitrospirales</taxon>
        <taxon>Nitrospiraceae</taxon>
        <taxon>Candidatus Magnetominusculus</taxon>
    </lineage>
</organism>
<proteinExistence type="predicted"/>
<protein>
    <recommendedName>
        <fullName evidence="4">Capsid protein</fullName>
    </recommendedName>
</protein>
<sequence>MATGSYPAVTGYPQTGSGGPGKGVPRIYSSKLNDKFYQYSVVPYIANTDHENEIRGYGDVVYIRNIADVSVTDYVKGQKLTYERPEAPASELVINKGKNWNCVLDAVDKWQSDINKFDEWSEDAAHQIKVKVDTEVLADVPALVSPLNCGQYAGKVSANIDLGYAGAPVQLTKNNVLDYILQCATVLDEQNIPEVNRWIVIPAWAARFLKLSAIENVYVTGDALSPIRNGRVGQIDRFEVYVSNCISTVNDSGGSKAFNVLFGHTSGITFAGQCINMEMLISESTYGTIIRGLEIYGYNVIKPDAVGLLYCHQ</sequence>